<protein>
    <submittedName>
        <fullName evidence="1">Uncharacterized protein</fullName>
    </submittedName>
</protein>
<sequence length="196" mass="21950">MSFVSIIASNQWISVVSDGNQVEANDEGEIQISLSKKPNFVRISDYQFIACTGSEKRLKRIKRMFTFQDHPYAIDSAMLAQLKEEVTAVSSDRQDVLLAIADAAEGCVCRMISNKPGARWITIRPEHGRAATLFLAGKGIDEQKIRFLSDECNRLLRHKEEKLDNAIIVQVQLNRIAATLDSTIGSRVFRLTIKAP</sequence>
<organism evidence="1 2">
    <name type="scientific">Sporolactobacillus terrae</name>
    <dbReference type="NCBI Taxonomy" id="269673"/>
    <lineage>
        <taxon>Bacteria</taxon>
        <taxon>Bacillati</taxon>
        <taxon>Bacillota</taxon>
        <taxon>Bacilli</taxon>
        <taxon>Bacillales</taxon>
        <taxon>Sporolactobacillaceae</taxon>
        <taxon>Sporolactobacillus</taxon>
    </lineage>
</organism>
<name>A0A5K7X2C0_9BACL</name>
<dbReference type="RefSeq" id="WP_028977692.1">
    <property type="nucleotide sequence ID" value="NZ_AP021853.1"/>
</dbReference>
<accession>A0A5K7X2C0</accession>
<proteinExistence type="predicted"/>
<reference evidence="1 2" key="1">
    <citation type="submission" date="2019-09" db="EMBL/GenBank/DDBJ databases">
        <title>Complete genome sequence of Sporolactobacillus terrae 70-3.</title>
        <authorList>
            <person name="Tanaka N."/>
            <person name="Shiwa Y."/>
            <person name="Fujita N."/>
            <person name="Tanasupawat S."/>
        </authorList>
    </citation>
    <scope>NUCLEOTIDE SEQUENCE [LARGE SCALE GENOMIC DNA]</scope>
    <source>
        <strain evidence="1 2">70-3</strain>
    </source>
</reference>
<evidence type="ECO:0000313" key="1">
    <source>
        <dbReference type="EMBL" id="BBN98773.1"/>
    </source>
</evidence>
<dbReference type="AlphaFoldDB" id="A0A5K7X2C0"/>
<gene>
    <name evidence="1" type="ORF">St703_14780</name>
</gene>
<evidence type="ECO:0000313" key="2">
    <source>
        <dbReference type="Proteomes" id="UP000326951"/>
    </source>
</evidence>
<dbReference type="EMBL" id="AP021853">
    <property type="protein sequence ID" value="BBN98773.1"/>
    <property type="molecule type" value="Genomic_DNA"/>
</dbReference>
<dbReference type="Proteomes" id="UP000326951">
    <property type="component" value="Chromosome"/>
</dbReference>